<sequence length="258" mass="28836">MSTFKKSKPKSAITSSRKPDGPPPERLRPPVFSDADPATYPDETRKRDADGLFNFYIPIDEEDQTYMTWMYKLGDALGMGTFDPRDNRLPPTYYYELTELPKGYKLFRQVKQPDPDGPKHTGLDLKIEVIRKDAEYELDARGDPYLYGHPIGTKYRSTLEFIPHLLWLENDPYHNYENCACCLCPRLVEAGIRLPSDLKGSHIHSLRRKRKNPDEPKSKATGSSRKSSGGPSAKSSGGPSGGQSAKSSGGPLRGQSAK</sequence>
<dbReference type="InterPro" id="IPR038986">
    <property type="entry name" value="Clr2"/>
</dbReference>
<dbReference type="PANTHER" id="PTHR38046:SF1">
    <property type="entry name" value="CRYPTIC LOCI REGULATOR 2"/>
    <property type="match status" value="1"/>
</dbReference>
<evidence type="ECO:0000256" key="1">
    <source>
        <dbReference type="SAM" id="MobiDB-lite"/>
    </source>
</evidence>
<feature type="non-terminal residue" evidence="3">
    <location>
        <position position="258"/>
    </location>
</feature>
<feature type="region of interest" description="Disordered" evidence="1">
    <location>
        <begin position="1"/>
        <end position="45"/>
    </location>
</feature>
<comment type="caution">
    <text evidence="3">The sequence shown here is derived from an EMBL/GenBank/DDBJ whole genome shotgun (WGS) entry which is preliminary data.</text>
</comment>
<feature type="compositionally biased region" description="Low complexity" evidence="1">
    <location>
        <begin position="222"/>
        <end position="250"/>
    </location>
</feature>
<feature type="compositionally biased region" description="Basic residues" evidence="1">
    <location>
        <begin position="201"/>
        <end position="211"/>
    </location>
</feature>
<dbReference type="Pfam" id="PF16761">
    <property type="entry name" value="Clr2_transil"/>
    <property type="match status" value="1"/>
</dbReference>
<feature type="compositionally biased region" description="Basic and acidic residues" evidence="1">
    <location>
        <begin position="17"/>
        <end position="28"/>
    </location>
</feature>
<dbReference type="GO" id="GO:0031934">
    <property type="term" value="C:mating-type region heterochromatin"/>
    <property type="evidence" value="ECO:0007669"/>
    <property type="project" value="TreeGrafter"/>
</dbReference>
<feature type="domain" description="Cryptic loci regulator 2 N-terminal" evidence="2">
    <location>
        <begin position="95"/>
        <end position="184"/>
    </location>
</feature>
<dbReference type="GO" id="GO:0070824">
    <property type="term" value="C:SHREC complex"/>
    <property type="evidence" value="ECO:0007669"/>
    <property type="project" value="InterPro"/>
</dbReference>
<keyword evidence="4" id="KW-1185">Reference proteome</keyword>
<dbReference type="InterPro" id="IPR031915">
    <property type="entry name" value="Clr2_N"/>
</dbReference>
<protein>
    <recommendedName>
        <fullName evidence="2">Cryptic loci regulator 2 N-terminal domain-containing protein</fullName>
    </recommendedName>
</protein>
<accession>A0A433Q8M8</accession>
<dbReference type="PANTHER" id="PTHR38046">
    <property type="entry name" value="CRYPTIC LOCI REGULATOR 2"/>
    <property type="match status" value="1"/>
</dbReference>
<dbReference type="EMBL" id="RBNJ01011177">
    <property type="protein sequence ID" value="RUS26137.1"/>
    <property type="molecule type" value="Genomic_DNA"/>
</dbReference>
<evidence type="ECO:0000313" key="4">
    <source>
        <dbReference type="Proteomes" id="UP000274822"/>
    </source>
</evidence>
<dbReference type="Proteomes" id="UP000274822">
    <property type="component" value="Unassembled WGS sequence"/>
</dbReference>
<evidence type="ECO:0000313" key="3">
    <source>
        <dbReference type="EMBL" id="RUS26137.1"/>
    </source>
</evidence>
<name>A0A433Q8M8_9FUNG</name>
<organism evidence="3 4">
    <name type="scientific">Jimgerdemannia flammicorona</name>
    <dbReference type="NCBI Taxonomy" id="994334"/>
    <lineage>
        <taxon>Eukaryota</taxon>
        <taxon>Fungi</taxon>
        <taxon>Fungi incertae sedis</taxon>
        <taxon>Mucoromycota</taxon>
        <taxon>Mucoromycotina</taxon>
        <taxon>Endogonomycetes</taxon>
        <taxon>Endogonales</taxon>
        <taxon>Endogonaceae</taxon>
        <taxon>Jimgerdemannia</taxon>
    </lineage>
</organism>
<proteinExistence type="predicted"/>
<gene>
    <name evidence="3" type="ORF">BC938DRAFT_471187</name>
</gene>
<feature type="region of interest" description="Disordered" evidence="1">
    <location>
        <begin position="201"/>
        <end position="258"/>
    </location>
</feature>
<dbReference type="AlphaFoldDB" id="A0A433Q8M8"/>
<reference evidence="3 4" key="1">
    <citation type="journal article" date="2018" name="New Phytol.">
        <title>Phylogenomics of Endogonaceae and evolution of mycorrhizas within Mucoromycota.</title>
        <authorList>
            <person name="Chang Y."/>
            <person name="Desiro A."/>
            <person name="Na H."/>
            <person name="Sandor L."/>
            <person name="Lipzen A."/>
            <person name="Clum A."/>
            <person name="Barry K."/>
            <person name="Grigoriev I.V."/>
            <person name="Martin F.M."/>
            <person name="Stajich J.E."/>
            <person name="Smith M.E."/>
            <person name="Bonito G."/>
            <person name="Spatafora J.W."/>
        </authorList>
    </citation>
    <scope>NUCLEOTIDE SEQUENCE [LARGE SCALE GENOMIC DNA]</scope>
    <source>
        <strain evidence="3 4">AD002</strain>
    </source>
</reference>
<dbReference type="GO" id="GO:0033553">
    <property type="term" value="C:rDNA heterochromatin"/>
    <property type="evidence" value="ECO:0007669"/>
    <property type="project" value="TreeGrafter"/>
</dbReference>
<evidence type="ECO:0000259" key="2">
    <source>
        <dbReference type="Pfam" id="PF16761"/>
    </source>
</evidence>
<dbReference type="GO" id="GO:0030466">
    <property type="term" value="P:silent mating-type cassette heterochromatin formation"/>
    <property type="evidence" value="ECO:0007669"/>
    <property type="project" value="TreeGrafter"/>
</dbReference>